<feature type="transmembrane region" description="Helical" evidence="1">
    <location>
        <begin position="23"/>
        <end position="42"/>
    </location>
</feature>
<reference evidence="3" key="1">
    <citation type="journal article" date="2019" name="Int. J. Syst. Evol. Microbiol.">
        <title>The Global Catalogue of Microorganisms (GCM) 10K type strain sequencing project: providing services to taxonomists for standard genome sequencing and annotation.</title>
        <authorList>
            <consortium name="The Broad Institute Genomics Platform"/>
            <consortium name="The Broad Institute Genome Sequencing Center for Infectious Disease"/>
            <person name="Wu L."/>
            <person name="Ma J."/>
        </authorList>
    </citation>
    <scope>NUCLEOTIDE SEQUENCE [LARGE SCALE GENOMIC DNA]</scope>
    <source>
        <strain evidence="3">JCM 17338</strain>
    </source>
</reference>
<dbReference type="Proteomes" id="UP001501081">
    <property type="component" value="Unassembled WGS sequence"/>
</dbReference>
<feature type="transmembrane region" description="Helical" evidence="1">
    <location>
        <begin position="57"/>
        <end position="80"/>
    </location>
</feature>
<keyword evidence="1" id="KW-0472">Membrane</keyword>
<feature type="transmembrane region" description="Helical" evidence="1">
    <location>
        <begin position="196"/>
        <end position="216"/>
    </location>
</feature>
<feature type="transmembrane region" description="Helical" evidence="1">
    <location>
        <begin position="125"/>
        <end position="144"/>
    </location>
</feature>
<dbReference type="InterPro" id="IPR049713">
    <property type="entry name" value="Pr6Pr-like"/>
</dbReference>
<dbReference type="EMBL" id="BAABAK010000015">
    <property type="protein sequence ID" value="GAA3974296.1"/>
    <property type="molecule type" value="Genomic_DNA"/>
</dbReference>
<evidence type="ECO:0000313" key="3">
    <source>
        <dbReference type="Proteomes" id="UP001501081"/>
    </source>
</evidence>
<gene>
    <name evidence="2" type="ORF">GCM10022246_28270</name>
</gene>
<comment type="caution">
    <text evidence="2">The sequence shown here is derived from an EMBL/GenBank/DDBJ whole genome shotgun (WGS) entry which is preliminary data.</text>
</comment>
<proteinExistence type="predicted"/>
<evidence type="ECO:0000313" key="2">
    <source>
        <dbReference type="EMBL" id="GAA3974296.1"/>
    </source>
</evidence>
<feature type="transmembrane region" description="Helical" evidence="1">
    <location>
        <begin position="92"/>
        <end position="113"/>
    </location>
</feature>
<keyword evidence="3" id="KW-1185">Reference proteome</keyword>
<keyword evidence="1" id="KW-1133">Transmembrane helix</keyword>
<name>A0ABP7Q0G1_9SPHI</name>
<sequence length="223" mass="25240">MRNNNKASHPINLVMKSSLSEKVYLTIAVIVLWFAIGLQFNLSLNTLNDDVWATLKIMLSFFTVLSNILCAIALTVILLFKNSSVGQFFEKSSTKAAITVYIVIVGIIYNLALRGLAVPSGWHSVANELLHVINPLLVLVYWIFFANKSNLEYKNAFTWLLYPLLYIIMIIVRGIMINKYPYPFINVVELGYPKALLNTLIILIVFYLVSVLFIFAGKRQSKA</sequence>
<organism evidence="2 3">
    <name type="scientific">Pedobacter ginsengiterrae</name>
    <dbReference type="NCBI Taxonomy" id="871696"/>
    <lineage>
        <taxon>Bacteria</taxon>
        <taxon>Pseudomonadati</taxon>
        <taxon>Bacteroidota</taxon>
        <taxon>Sphingobacteriia</taxon>
        <taxon>Sphingobacteriales</taxon>
        <taxon>Sphingobacteriaceae</taxon>
        <taxon>Pedobacter</taxon>
    </lineage>
</organism>
<protein>
    <submittedName>
        <fullName evidence="2">Pr6Pr family membrane protein</fullName>
    </submittedName>
</protein>
<feature type="transmembrane region" description="Helical" evidence="1">
    <location>
        <begin position="156"/>
        <end position="176"/>
    </location>
</feature>
<dbReference type="NCBIfam" id="NF038065">
    <property type="entry name" value="Pr6Pr"/>
    <property type="match status" value="1"/>
</dbReference>
<accession>A0ABP7Q0G1</accession>
<keyword evidence="1" id="KW-0812">Transmembrane</keyword>
<evidence type="ECO:0000256" key="1">
    <source>
        <dbReference type="SAM" id="Phobius"/>
    </source>
</evidence>